<sequence length="50" mass="5483">MIVHLGNEKIEVEVALSDADLTFLMRVLSPDALFDDGARGRLDGENEPGR</sequence>
<keyword evidence="2" id="KW-1185">Reference proteome</keyword>
<protein>
    <submittedName>
        <fullName evidence="1">Uncharacterized protein</fullName>
    </submittedName>
</protein>
<dbReference type="Proteomes" id="UP000805614">
    <property type="component" value="Unassembled WGS sequence"/>
</dbReference>
<organism evidence="1 2">
    <name type="scientific">Actinomadura alba</name>
    <dbReference type="NCBI Taxonomy" id="406431"/>
    <lineage>
        <taxon>Bacteria</taxon>
        <taxon>Bacillati</taxon>
        <taxon>Actinomycetota</taxon>
        <taxon>Actinomycetes</taxon>
        <taxon>Streptosporangiales</taxon>
        <taxon>Thermomonosporaceae</taxon>
        <taxon>Actinomadura</taxon>
    </lineage>
</organism>
<dbReference type="RefSeq" id="WP_187242248.1">
    <property type="nucleotide sequence ID" value="NZ_BAAAOK010000014.1"/>
</dbReference>
<reference evidence="1 2" key="1">
    <citation type="submission" date="2020-06" db="EMBL/GenBank/DDBJ databases">
        <title>Actinomadura xiongansis sp. nov., isolated from soil of Baiyangdian.</title>
        <authorList>
            <person name="Zhang X."/>
        </authorList>
    </citation>
    <scope>NUCLEOTIDE SEQUENCE [LARGE SCALE GENOMIC DNA]</scope>
    <source>
        <strain evidence="1 2">HBUM206468</strain>
    </source>
</reference>
<accession>A0ABR7LLJ7</accession>
<proteinExistence type="predicted"/>
<comment type="caution">
    <text evidence="1">The sequence shown here is derived from an EMBL/GenBank/DDBJ whole genome shotgun (WGS) entry which is preliminary data.</text>
</comment>
<evidence type="ECO:0000313" key="1">
    <source>
        <dbReference type="EMBL" id="MBC6465253.1"/>
    </source>
</evidence>
<evidence type="ECO:0000313" key="2">
    <source>
        <dbReference type="Proteomes" id="UP000805614"/>
    </source>
</evidence>
<name>A0ABR7LLJ7_9ACTN</name>
<gene>
    <name evidence="1" type="ORF">HKK74_07085</name>
</gene>
<dbReference type="EMBL" id="JABVEC010000003">
    <property type="protein sequence ID" value="MBC6465253.1"/>
    <property type="molecule type" value="Genomic_DNA"/>
</dbReference>